<dbReference type="InterPro" id="IPR007278">
    <property type="entry name" value="DUF397"/>
</dbReference>
<proteinExistence type="predicted"/>
<dbReference type="RefSeq" id="WP_344329582.1">
    <property type="nucleotide sequence ID" value="NZ_BAAAKJ010000066.1"/>
</dbReference>
<name>A0ABN1XRT7_9ACTN</name>
<sequence length="66" mass="6931">MDSPSTPRWRKSSHSNGDGGSCVEVDDANPGHVRDSKDPNGPSLAFAPSAWNAFVSAVRDGEFSGI</sequence>
<gene>
    <name evidence="3" type="ORF">GCM10009639_13710</name>
</gene>
<dbReference type="EMBL" id="BAAAKJ010000066">
    <property type="protein sequence ID" value="GAA1387928.1"/>
    <property type="molecule type" value="Genomic_DNA"/>
</dbReference>
<feature type="region of interest" description="Disordered" evidence="1">
    <location>
        <begin position="1"/>
        <end position="43"/>
    </location>
</feature>
<evidence type="ECO:0000256" key="1">
    <source>
        <dbReference type="SAM" id="MobiDB-lite"/>
    </source>
</evidence>
<feature type="domain" description="DUF397" evidence="2">
    <location>
        <begin position="8"/>
        <end position="59"/>
    </location>
</feature>
<accession>A0ABN1XRT7</accession>
<organism evidence="3 4">
    <name type="scientific">Kitasatospora putterlickiae</name>
    <dbReference type="NCBI Taxonomy" id="221725"/>
    <lineage>
        <taxon>Bacteria</taxon>
        <taxon>Bacillati</taxon>
        <taxon>Actinomycetota</taxon>
        <taxon>Actinomycetes</taxon>
        <taxon>Kitasatosporales</taxon>
        <taxon>Streptomycetaceae</taxon>
        <taxon>Kitasatospora</taxon>
    </lineage>
</organism>
<evidence type="ECO:0000313" key="4">
    <source>
        <dbReference type="Proteomes" id="UP001499863"/>
    </source>
</evidence>
<reference evidence="3 4" key="1">
    <citation type="journal article" date="2019" name="Int. J. Syst. Evol. Microbiol.">
        <title>The Global Catalogue of Microorganisms (GCM) 10K type strain sequencing project: providing services to taxonomists for standard genome sequencing and annotation.</title>
        <authorList>
            <consortium name="The Broad Institute Genomics Platform"/>
            <consortium name="The Broad Institute Genome Sequencing Center for Infectious Disease"/>
            <person name="Wu L."/>
            <person name="Ma J."/>
        </authorList>
    </citation>
    <scope>NUCLEOTIDE SEQUENCE [LARGE SCALE GENOMIC DNA]</scope>
    <source>
        <strain evidence="3 4">JCM 12393</strain>
    </source>
</reference>
<evidence type="ECO:0000313" key="3">
    <source>
        <dbReference type="EMBL" id="GAA1387928.1"/>
    </source>
</evidence>
<keyword evidence="4" id="KW-1185">Reference proteome</keyword>
<dbReference type="Proteomes" id="UP001499863">
    <property type="component" value="Unassembled WGS sequence"/>
</dbReference>
<dbReference type="Pfam" id="PF04149">
    <property type="entry name" value="DUF397"/>
    <property type="match status" value="1"/>
</dbReference>
<comment type="caution">
    <text evidence="3">The sequence shown here is derived from an EMBL/GenBank/DDBJ whole genome shotgun (WGS) entry which is preliminary data.</text>
</comment>
<protein>
    <recommendedName>
        <fullName evidence="2">DUF397 domain-containing protein</fullName>
    </recommendedName>
</protein>
<evidence type="ECO:0000259" key="2">
    <source>
        <dbReference type="Pfam" id="PF04149"/>
    </source>
</evidence>